<dbReference type="CDD" id="cd14733">
    <property type="entry name" value="BACK"/>
    <property type="match status" value="1"/>
</dbReference>
<organism evidence="2 3">
    <name type="scientific">Araneus ventricosus</name>
    <name type="common">Orbweaver spider</name>
    <name type="synonym">Epeira ventricosa</name>
    <dbReference type="NCBI Taxonomy" id="182803"/>
    <lineage>
        <taxon>Eukaryota</taxon>
        <taxon>Metazoa</taxon>
        <taxon>Ecdysozoa</taxon>
        <taxon>Arthropoda</taxon>
        <taxon>Chelicerata</taxon>
        <taxon>Arachnida</taxon>
        <taxon>Araneae</taxon>
        <taxon>Araneomorphae</taxon>
        <taxon>Entelegynae</taxon>
        <taxon>Araneoidea</taxon>
        <taxon>Araneidae</taxon>
        <taxon>Araneus</taxon>
    </lineage>
</organism>
<evidence type="ECO:0000313" key="3">
    <source>
        <dbReference type="Proteomes" id="UP000499080"/>
    </source>
</evidence>
<evidence type="ECO:0000313" key="2">
    <source>
        <dbReference type="EMBL" id="GBM26030.1"/>
    </source>
</evidence>
<dbReference type="Gene3D" id="3.30.710.10">
    <property type="entry name" value="Potassium Channel Kv1.1, Chain A"/>
    <property type="match status" value="1"/>
</dbReference>
<dbReference type="OrthoDB" id="6437200at2759"/>
<dbReference type="PROSITE" id="PS50097">
    <property type="entry name" value="BTB"/>
    <property type="match status" value="1"/>
</dbReference>
<proteinExistence type="predicted"/>
<dbReference type="Proteomes" id="UP000499080">
    <property type="component" value="Unassembled WGS sequence"/>
</dbReference>
<dbReference type="AlphaFoldDB" id="A0A4Y2EA67"/>
<dbReference type="Pfam" id="PF00651">
    <property type="entry name" value="BTB"/>
    <property type="match status" value="1"/>
</dbReference>
<gene>
    <name evidence="2" type="primary">spoplb_21</name>
    <name evidence="2" type="ORF">AVEN_62000_1</name>
</gene>
<protein>
    <submittedName>
        <fullName evidence="2">Speckle-type POZ protein-like B</fullName>
    </submittedName>
</protein>
<reference evidence="2 3" key="1">
    <citation type="journal article" date="2019" name="Sci. Rep.">
        <title>Orb-weaving spider Araneus ventricosus genome elucidates the spidroin gene catalogue.</title>
        <authorList>
            <person name="Kono N."/>
            <person name="Nakamura H."/>
            <person name="Ohtoshi R."/>
            <person name="Moran D.A.P."/>
            <person name="Shinohara A."/>
            <person name="Yoshida Y."/>
            <person name="Fujiwara M."/>
            <person name="Mori M."/>
            <person name="Tomita M."/>
            <person name="Arakawa K."/>
        </authorList>
    </citation>
    <scope>NUCLEOTIDE SEQUENCE [LARGE SCALE GENOMIC DNA]</scope>
</reference>
<dbReference type="PANTHER" id="PTHR24413">
    <property type="entry name" value="SPECKLE-TYPE POZ PROTEIN"/>
    <property type="match status" value="1"/>
</dbReference>
<keyword evidence="3" id="KW-1185">Reference proteome</keyword>
<sequence length="438" mass="50350">MRRDCFQYASKTRRPKCLLPYRISPPEFVFGKLPSFRSIPSLHRHLRMRMELNKNELYLSSCRRFCDDQSPDYSKEDTSVNDQSIISRKPAVNGSTLTLLTYILTALSKMRFPIKWKPDYNGFYKLDRDPLYSILPLSQEWSLKCIWAKDRSGLLRPNIIDIWRNSRVGDASVSGTLCILYGQECLLEKRFNRSISAGYDHTTIEFDYDCDVYCIDKIFFIDGYVKISERDSESESFTGLSDDLGCLIGPNVPYFSDVKLKCGSCIIPAHKNILCARSPVFAAMFLNPMKESVTNEVDIVDITPSILRDMLTFIYTGKSRNMTVTSAGDLLFVADKYQVQHLRTVCCDYMKSNISVENAMKIFMLGDTYDQDVKAFALEFICSKFNEFSDLEQSEDWKLLLKEKHTLAVELLISLIKAKDEKIKGYRKVQTLSVMGLI</sequence>
<dbReference type="EMBL" id="BGPR01000552">
    <property type="protein sequence ID" value="GBM26030.1"/>
    <property type="molecule type" value="Genomic_DNA"/>
</dbReference>
<feature type="domain" description="BTB" evidence="1">
    <location>
        <begin position="256"/>
        <end position="318"/>
    </location>
</feature>
<dbReference type="SMART" id="SM00225">
    <property type="entry name" value="BTB"/>
    <property type="match status" value="1"/>
</dbReference>
<dbReference type="SUPFAM" id="SSF54695">
    <property type="entry name" value="POZ domain"/>
    <property type="match status" value="1"/>
</dbReference>
<accession>A0A4Y2EA67</accession>
<dbReference type="InterPro" id="IPR000210">
    <property type="entry name" value="BTB/POZ_dom"/>
</dbReference>
<dbReference type="Gene3D" id="1.25.40.420">
    <property type="match status" value="1"/>
</dbReference>
<comment type="caution">
    <text evidence="2">The sequence shown here is derived from an EMBL/GenBank/DDBJ whole genome shotgun (WGS) entry which is preliminary data.</text>
</comment>
<dbReference type="InterPro" id="IPR011333">
    <property type="entry name" value="SKP1/BTB/POZ_sf"/>
</dbReference>
<name>A0A4Y2EA67_ARAVE</name>
<evidence type="ECO:0000259" key="1">
    <source>
        <dbReference type="PROSITE" id="PS50097"/>
    </source>
</evidence>